<dbReference type="PROSITE" id="PS51109">
    <property type="entry name" value="G5"/>
    <property type="match status" value="1"/>
</dbReference>
<sequence>MIPIAKNIKRYFSQMNFRGFGRKKHGDLFKIRSLDIAIISIAVVISVTAGVFVFNGLKRHVVINDNGHEIAIKTMKATVREVLEQTGVTVAKEDFVSMPFDSKLGRIQENRIEIKRAVPVSIIVDGKELSVKTYKDTVKEVLNDNAISVDEDDKFIESQLGDRIVPNMDISIIRVDEKTVKETSPIPFKTITKENNRLDKGLKNTVREGKEGIREKTYTVVYENGKQTAKQLVEDIVATNPLDKIVEVGTVLNYKTSRGDTLRYSNVMNMKATSYTASFADTGKHPGDPGFGITATGAKVKRGIIAVDPRVIPLGTRVYVEVPGAAADYGYAVAADVGGAIKGNKIDVYLDSSYAVDIWGVKKVKVYILK</sequence>
<gene>
    <name evidence="4" type="ORF">CTER_4321</name>
</gene>
<keyword evidence="5" id="KW-1185">Reference proteome</keyword>
<evidence type="ECO:0000313" key="5">
    <source>
        <dbReference type="Proteomes" id="UP000014155"/>
    </source>
</evidence>
<dbReference type="InterPro" id="IPR011098">
    <property type="entry name" value="G5_dom"/>
</dbReference>
<evidence type="ECO:0000256" key="1">
    <source>
        <dbReference type="ARBA" id="ARBA00022729"/>
    </source>
</evidence>
<dbReference type="PANTHER" id="PTHR39160">
    <property type="entry name" value="CELL WALL-BINDING PROTEIN YOCH"/>
    <property type="match status" value="1"/>
</dbReference>
<dbReference type="EMBL" id="AORV01000060">
    <property type="protein sequence ID" value="EMS70131.1"/>
    <property type="molecule type" value="Genomic_DNA"/>
</dbReference>
<protein>
    <recommendedName>
        <fullName evidence="3">G5 domain-containing protein</fullName>
    </recommendedName>
</protein>
<organism evidence="4 5">
    <name type="scientific">Ruminiclostridium cellobioparum subsp. termitidis CT1112</name>
    <dbReference type="NCBI Taxonomy" id="1195236"/>
    <lineage>
        <taxon>Bacteria</taxon>
        <taxon>Bacillati</taxon>
        <taxon>Bacillota</taxon>
        <taxon>Clostridia</taxon>
        <taxon>Eubacteriales</taxon>
        <taxon>Oscillospiraceae</taxon>
        <taxon>Ruminiclostridium</taxon>
    </lineage>
</organism>
<comment type="caution">
    <text evidence="4">The sequence shown here is derived from an EMBL/GenBank/DDBJ whole genome shotgun (WGS) entry which is preliminary data.</text>
</comment>
<dbReference type="InterPro" id="IPR051933">
    <property type="entry name" value="Resuscitation_pf_RpfB"/>
</dbReference>
<dbReference type="InterPro" id="IPR036908">
    <property type="entry name" value="RlpA-like_sf"/>
</dbReference>
<dbReference type="Pfam" id="PF07501">
    <property type="entry name" value="G5"/>
    <property type="match status" value="1"/>
</dbReference>
<feature type="domain" description="G5" evidence="3">
    <location>
        <begin position="172"/>
        <end position="252"/>
    </location>
</feature>
<dbReference type="PANTHER" id="PTHR39160:SF4">
    <property type="entry name" value="RESUSCITATION-PROMOTING FACTOR RPFB"/>
    <property type="match status" value="1"/>
</dbReference>
<name>S0FIU9_RUMCE</name>
<feature type="transmembrane region" description="Helical" evidence="2">
    <location>
        <begin position="33"/>
        <end position="54"/>
    </location>
</feature>
<dbReference type="STRING" id="1195236.CTER_4321"/>
<dbReference type="CDD" id="cd22786">
    <property type="entry name" value="DPBB_YuiC-like"/>
    <property type="match status" value="1"/>
</dbReference>
<dbReference type="SUPFAM" id="SSF50685">
    <property type="entry name" value="Barwin-like endoglucanases"/>
    <property type="match status" value="1"/>
</dbReference>
<dbReference type="Gene3D" id="2.40.40.10">
    <property type="entry name" value="RlpA-like domain"/>
    <property type="match status" value="1"/>
</dbReference>
<reference evidence="4 5" key="1">
    <citation type="journal article" date="2013" name="Genome Announc.">
        <title>Draft Genome Sequence of the Cellulolytic, Mesophilic, Anaerobic Bacterium Clostridium termitidis Strain CT1112 (DSM 5398).</title>
        <authorList>
            <person name="Lal S."/>
            <person name="Ramachandran U."/>
            <person name="Zhang X."/>
            <person name="Munir R."/>
            <person name="Sparling R."/>
            <person name="Levin D.B."/>
        </authorList>
    </citation>
    <scope>NUCLEOTIDE SEQUENCE [LARGE SCALE GENOMIC DNA]</scope>
    <source>
        <strain evidence="4 5">CT1112</strain>
    </source>
</reference>
<dbReference type="Gene3D" id="2.20.230.10">
    <property type="entry name" value="Resuscitation-promoting factor rpfb"/>
    <property type="match status" value="1"/>
</dbReference>
<keyword evidence="1" id="KW-0732">Signal</keyword>
<keyword evidence="2" id="KW-0472">Membrane</keyword>
<dbReference type="SMART" id="SM01208">
    <property type="entry name" value="G5"/>
    <property type="match status" value="1"/>
</dbReference>
<dbReference type="RefSeq" id="WP_004629261.1">
    <property type="nucleotide sequence ID" value="NZ_AORV01000060.1"/>
</dbReference>
<keyword evidence="2" id="KW-0812">Transmembrane</keyword>
<dbReference type="AlphaFoldDB" id="S0FIU9"/>
<dbReference type="GO" id="GO:0009254">
    <property type="term" value="P:peptidoglycan turnover"/>
    <property type="evidence" value="ECO:0007669"/>
    <property type="project" value="InterPro"/>
</dbReference>
<dbReference type="Pfam" id="PF06725">
    <property type="entry name" value="3D"/>
    <property type="match status" value="1"/>
</dbReference>
<dbReference type="PATRIC" id="fig|1195236.3.peg.4500"/>
<dbReference type="Proteomes" id="UP000014155">
    <property type="component" value="Unassembled WGS sequence"/>
</dbReference>
<dbReference type="GO" id="GO:0004553">
    <property type="term" value="F:hydrolase activity, hydrolyzing O-glycosyl compounds"/>
    <property type="evidence" value="ECO:0007669"/>
    <property type="project" value="InterPro"/>
</dbReference>
<dbReference type="eggNOG" id="COG3584">
    <property type="taxonomic scope" value="Bacteria"/>
</dbReference>
<dbReference type="GO" id="GO:0019867">
    <property type="term" value="C:outer membrane"/>
    <property type="evidence" value="ECO:0007669"/>
    <property type="project" value="InterPro"/>
</dbReference>
<proteinExistence type="predicted"/>
<keyword evidence="2" id="KW-1133">Transmembrane helix</keyword>
<evidence type="ECO:0000259" key="3">
    <source>
        <dbReference type="PROSITE" id="PS51109"/>
    </source>
</evidence>
<dbReference type="eggNOG" id="COG3583">
    <property type="taxonomic scope" value="Bacteria"/>
</dbReference>
<dbReference type="InterPro" id="IPR010611">
    <property type="entry name" value="3D_dom"/>
</dbReference>
<dbReference type="Pfam" id="PF03990">
    <property type="entry name" value="DUF348"/>
    <property type="match status" value="2"/>
</dbReference>
<evidence type="ECO:0000256" key="2">
    <source>
        <dbReference type="SAM" id="Phobius"/>
    </source>
</evidence>
<dbReference type="InterPro" id="IPR007137">
    <property type="entry name" value="DUF348"/>
</dbReference>
<evidence type="ECO:0000313" key="4">
    <source>
        <dbReference type="EMBL" id="EMS70131.1"/>
    </source>
</evidence>
<accession>S0FIU9</accession>